<dbReference type="Proteomes" id="UP000001916">
    <property type="component" value="Chromosome"/>
</dbReference>
<reference evidence="1 2" key="1">
    <citation type="journal article" date="2010" name="Stand. Genomic Sci.">
        <title>Complete genome sequence of Meiothermus silvanus type strain (VI-R2).</title>
        <authorList>
            <person name="Sikorski J."/>
            <person name="Tindall B.J."/>
            <person name="Lowry S."/>
            <person name="Lucas S."/>
            <person name="Nolan M."/>
            <person name="Copeland A."/>
            <person name="Glavina Del Rio T."/>
            <person name="Tice H."/>
            <person name="Cheng J.F."/>
            <person name="Han C."/>
            <person name="Pitluck S."/>
            <person name="Liolios K."/>
            <person name="Ivanova N."/>
            <person name="Mavromatis K."/>
            <person name="Mikhailova N."/>
            <person name="Pati A."/>
            <person name="Goodwin L."/>
            <person name="Chen A."/>
            <person name="Palaniappan K."/>
            <person name="Land M."/>
            <person name="Hauser L."/>
            <person name="Chang Y.J."/>
            <person name="Jeffries C.D."/>
            <person name="Rohde M."/>
            <person name="Goker M."/>
            <person name="Woyke T."/>
            <person name="Bristow J."/>
            <person name="Eisen J.A."/>
            <person name="Markowitz V."/>
            <person name="Hugenholtz P."/>
            <person name="Kyrpides N.C."/>
            <person name="Klenk H.P."/>
            <person name="Lapidus A."/>
        </authorList>
    </citation>
    <scope>NUCLEOTIDE SEQUENCE [LARGE SCALE GENOMIC DNA]</scope>
    <source>
        <strain evidence="2">ATCC 700542 / DSM 9946 / VI-R2</strain>
    </source>
</reference>
<dbReference type="STRING" id="526227.Mesil_2620"/>
<dbReference type="HOGENOM" id="CLU_682968_0_0_0"/>
<accession>D7BBK7</accession>
<evidence type="ECO:0000313" key="2">
    <source>
        <dbReference type="Proteomes" id="UP000001916"/>
    </source>
</evidence>
<evidence type="ECO:0008006" key="3">
    <source>
        <dbReference type="Google" id="ProtNLM"/>
    </source>
</evidence>
<dbReference type="PROSITE" id="PS51257">
    <property type="entry name" value="PROKAR_LIPOPROTEIN"/>
    <property type="match status" value="1"/>
</dbReference>
<protein>
    <recommendedName>
        <fullName evidence="3">Lipoprotein</fullName>
    </recommendedName>
</protein>
<name>D7BBK7_ALLS1</name>
<proteinExistence type="predicted"/>
<organism evidence="1 2">
    <name type="scientific">Allomeiothermus silvanus (strain ATCC 700542 / DSM 9946 / NBRC 106475 / NCIMB 13440 / VI-R2)</name>
    <name type="common">Thermus silvanus</name>
    <dbReference type="NCBI Taxonomy" id="526227"/>
    <lineage>
        <taxon>Bacteria</taxon>
        <taxon>Thermotogati</taxon>
        <taxon>Deinococcota</taxon>
        <taxon>Deinococci</taxon>
        <taxon>Thermales</taxon>
        <taxon>Thermaceae</taxon>
        <taxon>Allomeiothermus</taxon>
    </lineage>
</organism>
<dbReference type="KEGG" id="msv:Mesil_2620"/>
<gene>
    <name evidence="1" type="ordered locus">Mesil_2620</name>
</gene>
<dbReference type="EMBL" id="CP002042">
    <property type="protein sequence ID" value="ADH64469.1"/>
    <property type="molecule type" value="Genomic_DNA"/>
</dbReference>
<evidence type="ECO:0000313" key="1">
    <source>
        <dbReference type="EMBL" id="ADH64469.1"/>
    </source>
</evidence>
<dbReference type="AlphaFoldDB" id="D7BBK7"/>
<sequence length="403" mass="41709">MRFAQIGISGLVGLSLLGCQMQQTAPEGCQAVAYQTGVTGSLSPAANFRRIDADSISGVEPSRIQVAEDPNNPFKAGQFIASNCNDGLVRQVTGVQAATASDKVSPQGIRTVWLNTQDAALEDAIDSGDASINFGQLELQSLEQALPGVELQQVTGKITIKNVTLTPVAGVTVVLNGSVEQTLNPRFRLAFNNGSVDVFEAGLDGQFKSEIKAKITVTKAIPSWGKEQPIAQAAPIRRAFLVGAVPVVVVVTPKLVVGASGGAENNVTVEAGIAPTLDFDAGIKYDRDAAQKWIPIWKAPTFALNPTFSYTVPAKATGKVYAKMVMDVKFYGLAGPTLEAGPQMNLTLNPTGSSPLAKLAAGAGASASVSAGFSVLGKGLSVGTAPITREATTELSCSDSGCS</sequence>
<keyword evidence="2" id="KW-1185">Reference proteome</keyword>